<keyword evidence="3" id="KW-0520">NAD</keyword>
<dbReference type="InterPro" id="IPR015815">
    <property type="entry name" value="HIBADH-related"/>
</dbReference>
<evidence type="ECO:0000256" key="3">
    <source>
        <dbReference type="ARBA" id="ARBA00023027"/>
    </source>
</evidence>
<dbReference type="PANTHER" id="PTHR43580:SF2">
    <property type="entry name" value="CYTOKINE-LIKE NUCLEAR FACTOR N-PAC"/>
    <property type="match status" value="1"/>
</dbReference>
<comment type="similarity">
    <text evidence="1">Belongs to the HIBADH-related family.</text>
</comment>
<keyword evidence="2" id="KW-0560">Oxidoreductase</keyword>
<proteinExistence type="inferred from homology"/>
<comment type="caution">
    <text evidence="6">The sequence shown here is derived from an EMBL/GenBank/DDBJ whole genome shotgun (WGS) entry which is preliminary data.</text>
</comment>
<dbReference type="InterPro" id="IPR008927">
    <property type="entry name" value="6-PGluconate_DH-like_C_sf"/>
</dbReference>
<dbReference type="Proteomes" id="UP001526201">
    <property type="component" value="Unassembled WGS sequence"/>
</dbReference>
<name>A0ABT3CKP2_9MYCO</name>
<protein>
    <submittedName>
        <fullName evidence="6">NAD(P)-dependent oxidoreductase</fullName>
    </submittedName>
</protein>
<dbReference type="InterPro" id="IPR051265">
    <property type="entry name" value="HIBADH-related_NP60_sf"/>
</dbReference>
<dbReference type="InterPro" id="IPR013328">
    <property type="entry name" value="6PGD_dom2"/>
</dbReference>
<dbReference type="InterPro" id="IPR036291">
    <property type="entry name" value="NAD(P)-bd_dom_sf"/>
</dbReference>
<keyword evidence="7" id="KW-1185">Reference proteome</keyword>
<evidence type="ECO:0000259" key="4">
    <source>
        <dbReference type="Pfam" id="PF03446"/>
    </source>
</evidence>
<dbReference type="Pfam" id="PF03446">
    <property type="entry name" value="NAD_binding_2"/>
    <property type="match status" value="1"/>
</dbReference>
<reference evidence="6 7" key="1">
    <citation type="journal article" date="2022" name="BMC Genomics">
        <title>Comparative genome analysis of mycobacteria focusing on tRNA and non-coding RNA.</title>
        <authorList>
            <person name="Behra P.R.K."/>
            <person name="Pettersson B.M.F."/>
            <person name="Ramesh M."/>
            <person name="Das S."/>
            <person name="Dasgupta S."/>
            <person name="Kirsebom L.A."/>
        </authorList>
    </citation>
    <scope>NUCLEOTIDE SEQUENCE [LARGE SCALE GENOMIC DNA]</scope>
    <source>
        <strain evidence="6 7">DSM 44078</strain>
    </source>
</reference>
<dbReference type="Pfam" id="PF14833">
    <property type="entry name" value="NAD_binding_11"/>
    <property type="match status" value="1"/>
</dbReference>
<dbReference type="PANTHER" id="PTHR43580">
    <property type="entry name" value="OXIDOREDUCTASE GLYR1-RELATED"/>
    <property type="match status" value="1"/>
</dbReference>
<feature type="domain" description="6-phosphogluconate dehydrogenase NADP-binding" evidence="4">
    <location>
        <begin position="1"/>
        <end position="147"/>
    </location>
</feature>
<dbReference type="SUPFAM" id="SSF51735">
    <property type="entry name" value="NAD(P)-binding Rossmann-fold domains"/>
    <property type="match status" value="1"/>
</dbReference>
<evidence type="ECO:0000313" key="6">
    <source>
        <dbReference type="EMBL" id="MCV7229816.1"/>
    </source>
</evidence>
<dbReference type="EMBL" id="JACKTY010000047">
    <property type="protein sequence ID" value="MCV7229816.1"/>
    <property type="molecule type" value="Genomic_DNA"/>
</dbReference>
<gene>
    <name evidence="6" type="ORF">H7J73_27790</name>
</gene>
<evidence type="ECO:0000256" key="1">
    <source>
        <dbReference type="ARBA" id="ARBA00009080"/>
    </source>
</evidence>
<dbReference type="Gene3D" id="3.40.50.720">
    <property type="entry name" value="NAD(P)-binding Rossmann-like Domain"/>
    <property type="match status" value="1"/>
</dbReference>
<evidence type="ECO:0000313" key="7">
    <source>
        <dbReference type="Proteomes" id="UP001526201"/>
    </source>
</evidence>
<organism evidence="6 7">
    <name type="scientific">Mycolicibacterium komossense</name>
    <dbReference type="NCBI Taxonomy" id="1779"/>
    <lineage>
        <taxon>Bacteria</taxon>
        <taxon>Bacillati</taxon>
        <taxon>Actinomycetota</taxon>
        <taxon>Actinomycetes</taxon>
        <taxon>Mycobacteriales</taxon>
        <taxon>Mycobacteriaceae</taxon>
        <taxon>Mycolicibacterium</taxon>
    </lineage>
</organism>
<dbReference type="SUPFAM" id="SSF48179">
    <property type="entry name" value="6-phosphogluconate dehydrogenase C-terminal domain-like"/>
    <property type="match status" value="1"/>
</dbReference>
<dbReference type="PIRSF" id="PIRSF000103">
    <property type="entry name" value="HIBADH"/>
    <property type="match status" value="1"/>
</dbReference>
<dbReference type="InterPro" id="IPR006115">
    <property type="entry name" value="6PGDH_NADP-bd"/>
</dbReference>
<dbReference type="InterPro" id="IPR029154">
    <property type="entry name" value="HIBADH-like_NADP-bd"/>
</dbReference>
<accession>A0ABT3CKP2</accession>
<sequence length="281" mass="28590">MGAAMAANIGAAGIALRAWNRARAAAAPLAKDGALVADSAADACRGANVVLTALSNEAVVASVISDARAGLAGGTVWIQTCTVSPEGSHRLAKQAAELDLVFVEAPLLGTKEPAVAGTLTLLAAASDPAARPRVAPIFDAVGNRTVWLDGIGQPSALKLAYNAWVLTTVEGLAESLTLAAALGVDPALVIDVIHGSGLDSRYVETKGPRMIDDDLDRPSFPLEAAAKDAGLITDAARAAGLHLGIAETVRKRLDLAVADGQGRADVAATYRVPRLESQVAP</sequence>
<evidence type="ECO:0000259" key="5">
    <source>
        <dbReference type="Pfam" id="PF14833"/>
    </source>
</evidence>
<evidence type="ECO:0000256" key="2">
    <source>
        <dbReference type="ARBA" id="ARBA00023002"/>
    </source>
</evidence>
<dbReference type="Gene3D" id="1.10.1040.10">
    <property type="entry name" value="N-(1-d-carboxylethyl)-l-norvaline Dehydrogenase, domain 2"/>
    <property type="match status" value="1"/>
</dbReference>
<feature type="domain" description="3-hydroxyisobutyrate dehydrogenase-like NAD-binding" evidence="5">
    <location>
        <begin position="152"/>
        <end position="272"/>
    </location>
</feature>